<name>A0ABW3W1R1_9ACTN</name>
<dbReference type="InterPro" id="IPR029058">
    <property type="entry name" value="AB_hydrolase_fold"/>
</dbReference>
<organism evidence="3 4">
    <name type="scientific">Nocardioides ginsengisoli</name>
    <dbReference type="NCBI Taxonomy" id="363868"/>
    <lineage>
        <taxon>Bacteria</taxon>
        <taxon>Bacillati</taxon>
        <taxon>Actinomycetota</taxon>
        <taxon>Actinomycetes</taxon>
        <taxon>Propionibacteriales</taxon>
        <taxon>Nocardioidaceae</taxon>
        <taxon>Nocardioides</taxon>
    </lineage>
</organism>
<sequence length="284" mass="29990">MDLSGTTTAVRRDLSTSPDEPVRVRWTPAAHHGVGALVLGGSSGRVDEQRARLLAENGVIAEAIQWFGGPGQHAGPWEIPLETFTERVDALATECDRVLVMGVSFGAEAALATAALTDAPIAGVVAFAPTDVVWAGITEDGRQTSHWTLDGRPLPYVPFDPLWSEAVVDEPPAYRDLYAGSRAAAPEAVAAAALPVERIAEVVLVAGDDDQVWPAREQAEEIVLRRAAHGLPTTLVVDPEAGHRAVLPGEQVVTAGQAMRRGGTELADRRLGTAAWAAVRELLG</sequence>
<protein>
    <submittedName>
        <fullName evidence="3">Alpha/beta fold hydrolase</fullName>
    </submittedName>
</protein>
<proteinExistence type="predicted"/>
<evidence type="ECO:0000313" key="4">
    <source>
        <dbReference type="Proteomes" id="UP001597229"/>
    </source>
</evidence>
<dbReference type="Proteomes" id="UP001597229">
    <property type="component" value="Unassembled WGS sequence"/>
</dbReference>
<keyword evidence="3" id="KW-0378">Hydrolase</keyword>
<dbReference type="EMBL" id="JBHTLX010000020">
    <property type="protein sequence ID" value="MFD1249261.1"/>
    <property type="molecule type" value="Genomic_DNA"/>
</dbReference>
<accession>A0ABW3W1R1</accession>
<dbReference type="InterPro" id="IPR000073">
    <property type="entry name" value="AB_hydrolase_1"/>
</dbReference>
<dbReference type="Pfam" id="PF12697">
    <property type="entry name" value="Abhydrolase_6"/>
    <property type="match status" value="1"/>
</dbReference>
<dbReference type="RefSeq" id="WP_367921734.1">
    <property type="nucleotide sequence ID" value="NZ_BAABAC010000049.1"/>
</dbReference>
<evidence type="ECO:0000259" key="2">
    <source>
        <dbReference type="Pfam" id="PF12697"/>
    </source>
</evidence>
<gene>
    <name evidence="3" type="ORF">ACFQ3F_15795</name>
</gene>
<dbReference type="Gene3D" id="3.40.50.1820">
    <property type="entry name" value="alpha/beta hydrolase"/>
    <property type="match status" value="1"/>
</dbReference>
<comment type="caution">
    <text evidence="3">The sequence shown here is derived from an EMBL/GenBank/DDBJ whole genome shotgun (WGS) entry which is preliminary data.</text>
</comment>
<dbReference type="GO" id="GO:0016787">
    <property type="term" value="F:hydrolase activity"/>
    <property type="evidence" value="ECO:0007669"/>
    <property type="project" value="UniProtKB-KW"/>
</dbReference>
<keyword evidence="4" id="KW-1185">Reference proteome</keyword>
<feature type="region of interest" description="Disordered" evidence="1">
    <location>
        <begin position="1"/>
        <end position="20"/>
    </location>
</feature>
<feature type="domain" description="AB hydrolase-1" evidence="2">
    <location>
        <begin position="66"/>
        <end position="247"/>
    </location>
</feature>
<dbReference type="SUPFAM" id="SSF53474">
    <property type="entry name" value="alpha/beta-Hydrolases"/>
    <property type="match status" value="1"/>
</dbReference>
<evidence type="ECO:0000256" key="1">
    <source>
        <dbReference type="SAM" id="MobiDB-lite"/>
    </source>
</evidence>
<evidence type="ECO:0000313" key="3">
    <source>
        <dbReference type="EMBL" id="MFD1249261.1"/>
    </source>
</evidence>
<reference evidence="4" key="1">
    <citation type="journal article" date="2019" name="Int. J. Syst. Evol. Microbiol.">
        <title>The Global Catalogue of Microorganisms (GCM) 10K type strain sequencing project: providing services to taxonomists for standard genome sequencing and annotation.</title>
        <authorList>
            <consortium name="The Broad Institute Genomics Platform"/>
            <consortium name="The Broad Institute Genome Sequencing Center for Infectious Disease"/>
            <person name="Wu L."/>
            <person name="Ma J."/>
        </authorList>
    </citation>
    <scope>NUCLEOTIDE SEQUENCE [LARGE SCALE GENOMIC DNA]</scope>
    <source>
        <strain evidence="4">CCUG 52478</strain>
    </source>
</reference>